<feature type="compositionally biased region" description="Polar residues" evidence="1">
    <location>
        <begin position="96"/>
        <end position="105"/>
    </location>
</feature>
<proteinExistence type="predicted"/>
<feature type="compositionally biased region" description="Basic and acidic residues" evidence="1">
    <location>
        <begin position="72"/>
        <end position="91"/>
    </location>
</feature>
<accession>A0A478FTB6</accession>
<dbReference type="AlphaFoldDB" id="A0A478FTB6"/>
<feature type="region of interest" description="Disordered" evidence="1">
    <location>
        <begin position="72"/>
        <end position="124"/>
    </location>
</feature>
<evidence type="ECO:0000313" key="2">
    <source>
        <dbReference type="EMBL" id="GCE63729.1"/>
    </source>
</evidence>
<comment type="caution">
    <text evidence="2">The sequence shown here is derived from an EMBL/GenBank/DDBJ whole genome shotgun (WGS) entry which is preliminary data.</text>
</comment>
<evidence type="ECO:0000313" key="3">
    <source>
        <dbReference type="Proteomes" id="UP000324831"/>
    </source>
</evidence>
<organism evidence="2 3">
    <name type="scientific">Candidatus Mycoplasma haematohominis</name>
    <dbReference type="NCBI Taxonomy" id="1494318"/>
    <lineage>
        <taxon>Bacteria</taxon>
        <taxon>Bacillati</taxon>
        <taxon>Mycoplasmatota</taxon>
        <taxon>Mollicutes</taxon>
        <taxon>Mycoplasmataceae</taxon>
        <taxon>Mycoplasma</taxon>
    </lineage>
</organism>
<dbReference type="Proteomes" id="UP000324831">
    <property type="component" value="Unassembled WGS sequence"/>
</dbReference>
<name>A0A478FTB6_9MOLU</name>
<gene>
    <name evidence="2" type="ORF">MHSWG343_07290</name>
</gene>
<evidence type="ECO:0000256" key="1">
    <source>
        <dbReference type="SAM" id="MobiDB-lite"/>
    </source>
</evidence>
<dbReference type="EMBL" id="BIMN01000003">
    <property type="protein sequence ID" value="GCE63729.1"/>
    <property type="molecule type" value="Genomic_DNA"/>
</dbReference>
<reference evidence="2 3" key="1">
    <citation type="submission" date="2019-01" db="EMBL/GenBank/DDBJ databases">
        <title>Draft genome sequences of Candidatus Mycoplasma haemohominis SWG34-3 identified from a patient with pyrexia, anemia and liver dysfunction.</title>
        <authorList>
            <person name="Sekizuka T."/>
            <person name="Hattori N."/>
            <person name="Katano H."/>
            <person name="Takuma T."/>
            <person name="Ito T."/>
            <person name="Arai N."/>
            <person name="Yanai R."/>
            <person name="Ishii S."/>
            <person name="Miura Y."/>
            <person name="Tokunaga T."/>
            <person name="Watanabe H."/>
            <person name="Nomura N."/>
            <person name="Eguchi J."/>
            <person name="Arai T."/>
            <person name="Hasegawa H."/>
            <person name="Nakamaki T."/>
            <person name="Wakita T."/>
            <person name="Niki Y."/>
            <person name="Kuroda M."/>
        </authorList>
    </citation>
    <scope>NUCLEOTIDE SEQUENCE [LARGE SCALE GENOMIC DNA]</scope>
    <source>
        <strain evidence="2">SWG34-3</strain>
    </source>
</reference>
<dbReference type="RefSeq" id="WP_216083408.1">
    <property type="nucleotide sequence ID" value="NZ_CACTIB010000021.1"/>
</dbReference>
<protein>
    <submittedName>
        <fullName evidence="2">Uncharacterized protein</fullName>
    </submittedName>
</protein>
<sequence>MSTQAIGAAAAGTVVIGGGGATIAYAAGAFNGEIKYKNFGDYVRRSGKYRYIGQGATVSENDPTAENIKKLLEKESRENKEDYRNKLKEQEPDMNLNPTDASTPKPSKEDINSAGQTEKTNETDKVSKFVSKWCIQNKTNKPTPSDGKEEFTEEKIKQHANWSKFEAVCLELVSTTNK</sequence>